<dbReference type="Pfam" id="PF20240">
    <property type="entry name" value="DUF6597"/>
    <property type="match status" value="1"/>
</dbReference>
<gene>
    <name evidence="2" type="ORF">C7M71_007560</name>
</gene>
<name>A0A345SUB4_9ACTN</name>
<keyword evidence="3" id="KW-1185">Reference proteome</keyword>
<evidence type="ECO:0000313" key="2">
    <source>
        <dbReference type="EMBL" id="AXI77319.1"/>
    </source>
</evidence>
<dbReference type="OrthoDB" id="9815799at2"/>
<dbReference type="RefSeq" id="WP_111492951.1">
    <property type="nucleotide sequence ID" value="NZ_CP031264.1"/>
</dbReference>
<dbReference type="EMBL" id="CP031264">
    <property type="protein sequence ID" value="AXI77319.1"/>
    <property type="molecule type" value="Genomic_DNA"/>
</dbReference>
<dbReference type="Proteomes" id="UP000249340">
    <property type="component" value="Chromosome"/>
</dbReference>
<sequence length="139" mass="15080">MAVSRYAEWRPAAAPDRYVACLWVRETDGPRGHGQLIVPDGCVDLVWREERLELAGPDRGPRTVRTGGGETIAGVRLRPGAAGLLLGRVPVAEVCDRQVPLAEFHPDRADRLAERLARAGGPADAARVLDRFVSRLLPG</sequence>
<feature type="domain" description="DUF6597" evidence="1">
    <location>
        <begin position="9"/>
        <end position="100"/>
    </location>
</feature>
<accession>A0A345SUB4</accession>
<protein>
    <recommendedName>
        <fullName evidence="1">DUF6597 domain-containing protein</fullName>
    </recommendedName>
</protein>
<reference evidence="3" key="1">
    <citation type="submission" date="2018-07" db="EMBL/GenBank/DDBJ databases">
        <title>Streptacidiphilus bronchialis DSM 106435 chromosome.</title>
        <authorList>
            <person name="Batra D."/>
            <person name="Gulvik C.A."/>
        </authorList>
    </citation>
    <scope>NUCLEOTIDE SEQUENCE [LARGE SCALE GENOMIC DNA]</scope>
    <source>
        <strain evidence="3">DSM 106435</strain>
    </source>
</reference>
<evidence type="ECO:0000313" key="3">
    <source>
        <dbReference type="Proteomes" id="UP000249340"/>
    </source>
</evidence>
<organism evidence="2 3">
    <name type="scientific">Peterkaempfera bronchialis</name>
    <dbReference type="NCBI Taxonomy" id="2126346"/>
    <lineage>
        <taxon>Bacteria</taxon>
        <taxon>Bacillati</taxon>
        <taxon>Actinomycetota</taxon>
        <taxon>Actinomycetes</taxon>
        <taxon>Kitasatosporales</taxon>
        <taxon>Streptomycetaceae</taxon>
        <taxon>Peterkaempfera</taxon>
    </lineage>
</organism>
<dbReference type="AlphaFoldDB" id="A0A345SUB4"/>
<dbReference type="KEGG" id="stri:C7M71_007560"/>
<evidence type="ECO:0000259" key="1">
    <source>
        <dbReference type="Pfam" id="PF20240"/>
    </source>
</evidence>
<dbReference type="InterPro" id="IPR046532">
    <property type="entry name" value="DUF6597"/>
</dbReference>
<proteinExistence type="predicted"/>